<dbReference type="InterPro" id="IPR016159">
    <property type="entry name" value="Cullin_repeat-like_dom_sf"/>
</dbReference>
<evidence type="ECO:0000256" key="4">
    <source>
        <dbReference type="ARBA" id="ARBA00007210"/>
    </source>
</evidence>
<feature type="region of interest" description="Disordered" evidence="9">
    <location>
        <begin position="253"/>
        <end position="283"/>
    </location>
</feature>
<proteinExistence type="inferred from homology"/>
<name>A0AAV8VPB0_9CUCU</name>
<dbReference type="AlphaFoldDB" id="A0AAV8VPB0"/>
<evidence type="ECO:0000256" key="7">
    <source>
        <dbReference type="ARBA" id="ARBA00022483"/>
    </source>
</evidence>
<accession>A0AAV8VPB0</accession>
<feature type="compositionally biased region" description="Basic and acidic residues" evidence="9">
    <location>
        <begin position="253"/>
        <end position="266"/>
    </location>
</feature>
<keyword evidence="7" id="KW-0268">Exocytosis</keyword>
<protein>
    <recommendedName>
        <fullName evidence="5">Exocyst complex component 8</fullName>
    </recommendedName>
</protein>
<dbReference type="InterPro" id="IPR033961">
    <property type="entry name" value="Exo84"/>
</dbReference>
<dbReference type="Pfam" id="PF08700">
    <property type="entry name" value="VPS51_Exo84_N"/>
    <property type="match status" value="1"/>
</dbReference>
<dbReference type="Gene3D" id="1.20.58.1210">
    <property type="entry name" value="Exo84p, N-terminal helical domain"/>
    <property type="match status" value="1"/>
</dbReference>
<dbReference type="Gene3D" id="1.20.58.1220">
    <property type="entry name" value="Exo84p, C-terminal helical domain"/>
    <property type="match status" value="1"/>
</dbReference>
<dbReference type="PROSITE" id="PS50003">
    <property type="entry name" value="PH_DOMAIN"/>
    <property type="match status" value="1"/>
</dbReference>
<dbReference type="InterPro" id="IPR032403">
    <property type="entry name" value="Exo84_C"/>
</dbReference>
<keyword evidence="12" id="KW-1185">Reference proteome</keyword>
<comment type="subcellular location">
    <subcellularLocation>
        <location evidence="3">Cell projection</location>
        <location evidence="3">Growth cone</location>
    </subcellularLocation>
    <subcellularLocation>
        <location evidence="2">Cytoplasm</location>
        <location evidence="2">Perinuclear region</location>
    </subcellularLocation>
</comment>
<keyword evidence="8" id="KW-0653">Protein transport</keyword>
<dbReference type="GO" id="GO:0048471">
    <property type="term" value="C:perinuclear region of cytoplasm"/>
    <property type="evidence" value="ECO:0007669"/>
    <property type="project" value="UniProtKB-SubCell"/>
</dbReference>
<dbReference type="SMART" id="SM00233">
    <property type="entry name" value="PH"/>
    <property type="match status" value="1"/>
</dbReference>
<dbReference type="GO" id="GO:0000145">
    <property type="term" value="C:exocyst"/>
    <property type="evidence" value="ECO:0007669"/>
    <property type="project" value="InterPro"/>
</dbReference>
<dbReference type="InterPro" id="IPR011993">
    <property type="entry name" value="PH-like_dom_sf"/>
</dbReference>
<dbReference type="SUPFAM" id="SSF50729">
    <property type="entry name" value="PH domain-like"/>
    <property type="match status" value="1"/>
</dbReference>
<dbReference type="Gene3D" id="2.30.29.30">
    <property type="entry name" value="Pleckstrin-homology domain (PH domain)/Phosphotyrosine-binding domain (PTB)"/>
    <property type="match status" value="1"/>
</dbReference>
<reference evidence="11 12" key="1">
    <citation type="journal article" date="2023" name="Insect Mol. Biol.">
        <title>Genome sequencing provides insights into the evolution of gene families encoding plant cell wall-degrading enzymes in longhorned beetles.</title>
        <authorList>
            <person name="Shin N.R."/>
            <person name="Okamura Y."/>
            <person name="Kirsch R."/>
            <person name="Pauchet Y."/>
        </authorList>
    </citation>
    <scope>NUCLEOTIDE SEQUENCE [LARGE SCALE GENOMIC DNA]</scope>
    <source>
        <strain evidence="11">EAD_L_NR</strain>
    </source>
</reference>
<dbReference type="Pfam" id="PF16528">
    <property type="entry name" value="Exo84_C"/>
    <property type="match status" value="1"/>
</dbReference>
<evidence type="ECO:0000259" key="10">
    <source>
        <dbReference type="PROSITE" id="PS50003"/>
    </source>
</evidence>
<evidence type="ECO:0000256" key="6">
    <source>
        <dbReference type="ARBA" id="ARBA00022448"/>
    </source>
</evidence>
<evidence type="ECO:0000256" key="9">
    <source>
        <dbReference type="SAM" id="MobiDB-lite"/>
    </source>
</evidence>
<comment type="caution">
    <text evidence="11">The sequence shown here is derived from an EMBL/GenBank/DDBJ whole genome shotgun (WGS) entry which is preliminary data.</text>
</comment>
<dbReference type="Proteomes" id="UP001159042">
    <property type="component" value="Unassembled WGS sequence"/>
</dbReference>
<feature type="compositionally biased region" description="Low complexity" evidence="9">
    <location>
        <begin position="267"/>
        <end position="276"/>
    </location>
</feature>
<dbReference type="GO" id="GO:0006887">
    <property type="term" value="P:exocytosis"/>
    <property type="evidence" value="ECO:0007669"/>
    <property type="project" value="UniProtKB-KW"/>
</dbReference>
<gene>
    <name evidence="11" type="ORF">NQ315_016386</name>
</gene>
<evidence type="ECO:0000256" key="3">
    <source>
        <dbReference type="ARBA" id="ARBA00004624"/>
    </source>
</evidence>
<dbReference type="PANTHER" id="PTHR21426:SF12">
    <property type="entry name" value="EXOCYST COMPLEX COMPONENT 8"/>
    <property type="match status" value="1"/>
</dbReference>
<dbReference type="GO" id="GO:0006893">
    <property type="term" value="P:Golgi to plasma membrane transport"/>
    <property type="evidence" value="ECO:0007669"/>
    <property type="project" value="TreeGrafter"/>
</dbReference>
<evidence type="ECO:0000256" key="5">
    <source>
        <dbReference type="ARBA" id="ARBA00017509"/>
    </source>
</evidence>
<dbReference type="SUPFAM" id="SSF74788">
    <property type="entry name" value="Cullin repeat-like"/>
    <property type="match status" value="1"/>
</dbReference>
<comment type="similarity">
    <text evidence="4">Belongs to the EXO84 family.</text>
</comment>
<dbReference type="GO" id="GO:0030426">
    <property type="term" value="C:growth cone"/>
    <property type="evidence" value="ECO:0007669"/>
    <property type="project" value="UniProtKB-SubCell"/>
</dbReference>
<dbReference type="CDD" id="cd01226">
    <property type="entry name" value="PH_RalBD_exo84"/>
    <property type="match status" value="1"/>
</dbReference>
<dbReference type="PANTHER" id="PTHR21426">
    <property type="entry name" value="EXOCYST COMPLEX COMPONENT 8"/>
    <property type="match status" value="1"/>
</dbReference>
<dbReference type="GO" id="GO:0015031">
    <property type="term" value="P:protein transport"/>
    <property type="evidence" value="ECO:0007669"/>
    <property type="project" value="UniProtKB-KW"/>
</dbReference>
<comment type="function">
    <text evidence="1">Component of the exocyst complex involved in the docking of exocytic vesicles with fusion sites on the plasma membrane.</text>
</comment>
<evidence type="ECO:0000313" key="12">
    <source>
        <dbReference type="Proteomes" id="UP001159042"/>
    </source>
</evidence>
<evidence type="ECO:0000256" key="1">
    <source>
        <dbReference type="ARBA" id="ARBA00002660"/>
    </source>
</evidence>
<keyword evidence="6" id="KW-0813">Transport</keyword>
<dbReference type="InterPro" id="IPR001849">
    <property type="entry name" value="PH_domain"/>
</dbReference>
<dbReference type="EMBL" id="JANEYG010000044">
    <property type="protein sequence ID" value="KAJ8916246.1"/>
    <property type="molecule type" value="Genomic_DNA"/>
</dbReference>
<organism evidence="11 12">
    <name type="scientific">Exocentrus adspersus</name>
    <dbReference type="NCBI Taxonomy" id="1586481"/>
    <lineage>
        <taxon>Eukaryota</taxon>
        <taxon>Metazoa</taxon>
        <taxon>Ecdysozoa</taxon>
        <taxon>Arthropoda</taxon>
        <taxon>Hexapoda</taxon>
        <taxon>Insecta</taxon>
        <taxon>Pterygota</taxon>
        <taxon>Neoptera</taxon>
        <taxon>Endopterygota</taxon>
        <taxon>Coleoptera</taxon>
        <taxon>Polyphaga</taxon>
        <taxon>Cucujiformia</taxon>
        <taxon>Chrysomeloidea</taxon>
        <taxon>Cerambycidae</taxon>
        <taxon>Lamiinae</taxon>
        <taxon>Acanthocinini</taxon>
        <taxon>Exocentrus</taxon>
    </lineage>
</organism>
<sequence>MEEPNFPLFSSKVFIPDKYVRDLSQNYVGGSELQALRKKIQSLSEETSNNLKRNVYQNYVQFIDTAKEISHLESEMYQLSHLLSEQKSLLSALSTTSISGDSAPISIERENVVNAKDLEEENKQKLASILEKVEGCKELLEVPGRTFLYEGDLLEIDPTENTALKTVHVYLFTDGFMITARNSNSRGLMKYVYEIMYDLSSLAVVNVRDLGNVKHAFKLLIFPDTRVFQCSSNSNKKEWLDKFDQAKKTRLAHEQQKRESIVEKSPSRSMSMESPSFNPFDETEDESCTVHPEWFLDIPEELDVCVAQRHFEEALTYLQKAKDYINQFVTANGQPDQVVIDIQRKVEQRQNNLTEVLMKELEVNPDKSLQGGLRAARRAVRLLNQLGRSTQSCDLFLKLCSSMLKTQCKRVKREGSTTMYVRHLSSVVFTNMCHMSEEFLRAFPDSPSCASAYVVWASGELSLFTTHFAKQVFMPQTSLSTITECVVMVRTQCERLCTYGVDLCYQLNGALRSPLTKALREARDKLIDSIKLRSLDDKWIPMNLHSKSALARCLQEHASMGLDLSTYVTGDTWIQLTASTLSFTKMFLTLLDDCTRLKTTELVYSIDETLYSVLEAQVRHTENSLRNELNKDHRQFVVKNAEFLLKTVVGVSQLKYKEAVGYECPSLAKLQKEYSALLRGVSPAVRSTKTKYSSPEFL</sequence>
<evidence type="ECO:0000313" key="11">
    <source>
        <dbReference type="EMBL" id="KAJ8916246.1"/>
    </source>
</evidence>
<feature type="domain" description="PH" evidence="10">
    <location>
        <begin position="146"/>
        <end position="248"/>
    </location>
</feature>
<evidence type="ECO:0000256" key="8">
    <source>
        <dbReference type="ARBA" id="ARBA00022927"/>
    </source>
</evidence>
<dbReference type="InterPro" id="IPR042561">
    <property type="entry name" value="Exo84_C_1"/>
</dbReference>
<evidence type="ECO:0000256" key="2">
    <source>
        <dbReference type="ARBA" id="ARBA00004556"/>
    </source>
</evidence>
<dbReference type="InterPro" id="IPR042560">
    <property type="entry name" value="Exo84_C_2"/>
</dbReference>